<dbReference type="InterPro" id="IPR007446">
    <property type="entry name" value="PilP"/>
</dbReference>
<evidence type="ECO:0000256" key="1">
    <source>
        <dbReference type="SAM" id="MobiDB-lite"/>
    </source>
</evidence>
<evidence type="ECO:0000256" key="2">
    <source>
        <dbReference type="SAM" id="SignalP"/>
    </source>
</evidence>
<keyword evidence="2" id="KW-0732">Signal</keyword>
<organism evidence="3 4">
    <name type="scientific">Ramlibacter aurantiacus</name>
    <dbReference type="NCBI Taxonomy" id="2801330"/>
    <lineage>
        <taxon>Bacteria</taxon>
        <taxon>Pseudomonadati</taxon>
        <taxon>Pseudomonadota</taxon>
        <taxon>Betaproteobacteria</taxon>
        <taxon>Burkholderiales</taxon>
        <taxon>Comamonadaceae</taxon>
        <taxon>Ramlibacter</taxon>
    </lineage>
</organism>
<evidence type="ECO:0000313" key="3">
    <source>
        <dbReference type="EMBL" id="MBL0422331.1"/>
    </source>
</evidence>
<keyword evidence="4" id="KW-1185">Reference proteome</keyword>
<feature type="chain" id="PRO_5037566945" evidence="2">
    <location>
        <begin position="17"/>
        <end position="180"/>
    </location>
</feature>
<accession>A0A937D8Q6</accession>
<dbReference type="AlphaFoldDB" id="A0A937D8Q6"/>
<feature type="region of interest" description="Disordered" evidence="1">
    <location>
        <begin position="40"/>
        <end position="61"/>
    </location>
</feature>
<gene>
    <name evidence="3" type="ORF">JI739_18430</name>
</gene>
<comment type="caution">
    <text evidence="3">The sequence shown here is derived from an EMBL/GenBank/DDBJ whole genome shotgun (WGS) entry which is preliminary data.</text>
</comment>
<dbReference type="Pfam" id="PF04351">
    <property type="entry name" value="PilP"/>
    <property type="match status" value="1"/>
</dbReference>
<dbReference type="RefSeq" id="WP_201685451.1">
    <property type="nucleotide sequence ID" value="NZ_JAEQNA010000007.1"/>
</dbReference>
<dbReference type="PIRSF" id="PIRSF016481">
    <property type="entry name" value="Pilus_assembly_PilP"/>
    <property type="match status" value="1"/>
</dbReference>
<sequence length="180" mass="20060">MTRHFLIALAAGVALAGCGASDDDELQRWMADQRAQIRPKVESIPEPKTYTPEAYSESAAADPFSRDKLTQALRRDAGPEVANTKLVAPELARRKEPLESFPLDTMVMVGSLHKQGKPVALIKVNDLLYQVRPGQYLGQNYGRVMKVDESEVVLREIVQDPSGDWVERSATLQLQERSKQ</sequence>
<dbReference type="Proteomes" id="UP000613011">
    <property type="component" value="Unassembled WGS sequence"/>
</dbReference>
<name>A0A937D8Q6_9BURK</name>
<proteinExistence type="predicted"/>
<feature type="signal peptide" evidence="2">
    <location>
        <begin position="1"/>
        <end position="16"/>
    </location>
</feature>
<dbReference type="EMBL" id="JAEQNA010000007">
    <property type="protein sequence ID" value="MBL0422331.1"/>
    <property type="molecule type" value="Genomic_DNA"/>
</dbReference>
<evidence type="ECO:0000313" key="4">
    <source>
        <dbReference type="Proteomes" id="UP000613011"/>
    </source>
</evidence>
<reference evidence="3" key="1">
    <citation type="submission" date="2021-01" db="EMBL/GenBank/DDBJ databases">
        <title>Ramlibacter sp. strain AW1 16S ribosomal RNA gene Genome sequencing and assembly.</title>
        <authorList>
            <person name="Kang M."/>
        </authorList>
    </citation>
    <scope>NUCLEOTIDE SEQUENCE</scope>
    <source>
        <strain evidence="3">AW1</strain>
    </source>
</reference>
<protein>
    <submittedName>
        <fullName evidence="3">Pilus assembly protein PilP</fullName>
    </submittedName>
</protein>
<dbReference type="Gene3D" id="2.30.30.830">
    <property type="match status" value="1"/>
</dbReference>
<dbReference type="PROSITE" id="PS51257">
    <property type="entry name" value="PROKAR_LIPOPROTEIN"/>
    <property type="match status" value="1"/>
</dbReference>